<dbReference type="PANTHER" id="PTHR33627:SF1">
    <property type="entry name" value="TRANSPOSASE"/>
    <property type="match status" value="1"/>
</dbReference>
<protein>
    <recommendedName>
        <fullName evidence="1">Transposase IS701-like DDE domain-containing protein</fullName>
    </recommendedName>
</protein>
<dbReference type="EMBL" id="MLJW01001821">
    <property type="protein sequence ID" value="OIQ76612.1"/>
    <property type="molecule type" value="Genomic_DNA"/>
</dbReference>
<organism evidence="2">
    <name type="scientific">mine drainage metagenome</name>
    <dbReference type="NCBI Taxonomy" id="410659"/>
    <lineage>
        <taxon>unclassified sequences</taxon>
        <taxon>metagenomes</taxon>
        <taxon>ecological metagenomes</taxon>
    </lineage>
</organism>
<accession>A0A1J5Q9P3</accession>
<proteinExistence type="predicted"/>
<feature type="domain" description="Transposase IS701-like DDE" evidence="1">
    <location>
        <begin position="2"/>
        <end position="94"/>
    </location>
</feature>
<reference evidence="2" key="1">
    <citation type="submission" date="2016-10" db="EMBL/GenBank/DDBJ databases">
        <title>Sequence of Gallionella enrichment culture.</title>
        <authorList>
            <person name="Poehlein A."/>
            <person name="Muehling M."/>
            <person name="Daniel R."/>
        </authorList>
    </citation>
    <scope>NUCLEOTIDE SEQUENCE</scope>
</reference>
<name>A0A1J5Q9P3_9ZZZZ</name>
<comment type="caution">
    <text evidence="2">The sequence shown here is derived from an EMBL/GenBank/DDBJ whole genome shotgun (WGS) entry which is preliminary data.</text>
</comment>
<evidence type="ECO:0000313" key="2">
    <source>
        <dbReference type="EMBL" id="OIQ76612.1"/>
    </source>
</evidence>
<dbReference type="Pfam" id="PF13546">
    <property type="entry name" value="DDE_5"/>
    <property type="match status" value="1"/>
</dbReference>
<dbReference type="InterPro" id="IPR039365">
    <property type="entry name" value="IS701-like"/>
</dbReference>
<dbReference type="InterPro" id="IPR038721">
    <property type="entry name" value="IS701-like_DDE_dom"/>
</dbReference>
<sequence length="190" mass="21906">MRFEWVGADAGYGKEPAFLRALDEMNEVFVADVHKSQRIWTERPDLAVPPCKPRRGRPAKTRQASVEPVTVEALTSGFGAGDWLRCELRGSTRGALRVDIAHRRVWLWDGEEDAPRCWHLIVRREVRSEKTVKYSLSNAAADTQVLRLAQMQGQRFWIERTFEDAKGECGLADYQALGWRAWHHHQQFSF</sequence>
<evidence type="ECO:0000259" key="1">
    <source>
        <dbReference type="Pfam" id="PF13546"/>
    </source>
</evidence>
<dbReference type="PANTHER" id="PTHR33627">
    <property type="entry name" value="TRANSPOSASE"/>
    <property type="match status" value="1"/>
</dbReference>
<gene>
    <name evidence="2" type="ORF">GALL_417090</name>
</gene>
<dbReference type="AlphaFoldDB" id="A0A1J5Q9P3"/>